<dbReference type="STRING" id="67855.RO21_05275"/>
<comment type="caution">
    <text evidence="1">The sequence shown here is derived from an EMBL/GenBank/DDBJ whole genome shotgun (WGS) entry which is preliminary data.</text>
</comment>
<dbReference type="PATRIC" id="fig|67855.3.peg.920"/>
<dbReference type="EMBL" id="JWIZ01000027">
    <property type="protein sequence ID" value="KMK51596.1"/>
    <property type="molecule type" value="Genomic_DNA"/>
</dbReference>
<reference evidence="1 2" key="1">
    <citation type="submission" date="2014-12" db="EMBL/GenBank/DDBJ databases">
        <title>Reclassification of Actinobacillus muris as Muribacter muris.</title>
        <authorList>
            <person name="Christensen H."/>
            <person name="Nicklas W."/>
            <person name="Bisgaard M."/>
        </authorList>
    </citation>
    <scope>NUCLEOTIDE SEQUENCE [LARGE SCALE GENOMIC DNA]</scope>
    <source>
        <strain evidence="1 2">Ackerman80-443D</strain>
    </source>
</reference>
<keyword evidence="2" id="KW-1185">Reference proteome</keyword>
<dbReference type="RefSeq" id="WP_047976749.1">
    <property type="nucleotide sequence ID" value="NZ_JWIZ01000027.1"/>
</dbReference>
<dbReference type="Proteomes" id="UP000036270">
    <property type="component" value="Unassembled WGS sequence"/>
</dbReference>
<gene>
    <name evidence="1" type="ORF">RO21_05275</name>
</gene>
<accession>A0A0J5P5Q2</accession>
<proteinExistence type="predicted"/>
<dbReference type="AlphaFoldDB" id="A0A0J5P5Q2"/>
<protein>
    <submittedName>
        <fullName evidence="1">Uncharacterized protein</fullName>
    </submittedName>
</protein>
<organism evidence="1 2">
    <name type="scientific">Muribacter muris</name>
    <dbReference type="NCBI Taxonomy" id="67855"/>
    <lineage>
        <taxon>Bacteria</taxon>
        <taxon>Pseudomonadati</taxon>
        <taxon>Pseudomonadota</taxon>
        <taxon>Gammaproteobacteria</taxon>
        <taxon>Pasteurellales</taxon>
        <taxon>Pasteurellaceae</taxon>
        <taxon>Muribacter</taxon>
    </lineage>
</organism>
<name>A0A0J5P5Q2_9PAST</name>
<evidence type="ECO:0000313" key="1">
    <source>
        <dbReference type="EMBL" id="KMK51596.1"/>
    </source>
</evidence>
<sequence length="153" mass="18832">MKKNILLLYFLINSSLYANEINEIKKQYYLDDELYLQFIDIGKSICMDKILFTQKIFNNKYKNYLFDKHYKTLAGLNSKFRKYYKWSDMKLILDAFYEKNIHIVISKYKEKDEYFKLEYHSPLFICNDLFTKNNELKETYYKFINEYNLLSPK</sequence>
<evidence type="ECO:0000313" key="2">
    <source>
        <dbReference type="Proteomes" id="UP000036270"/>
    </source>
</evidence>